<dbReference type="CDD" id="cd07185">
    <property type="entry name" value="OmpA_C-like"/>
    <property type="match status" value="1"/>
</dbReference>
<organism evidence="6 7">
    <name type="scientific">Prochlorococcus marinus (strain MIT 9303)</name>
    <dbReference type="NCBI Taxonomy" id="59922"/>
    <lineage>
        <taxon>Bacteria</taxon>
        <taxon>Bacillati</taxon>
        <taxon>Cyanobacteriota</taxon>
        <taxon>Cyanophyceae</taxon>
        <taxon>Synechococcales</taxon>
        <taxon>Prochlorococcaceae</taxon>
        <taxon>Prochlorococcus</taxon>
    </lineage>
</organism>
<dbReference type="PANTHER" id="PTHR30329:SF21">
    <property type="entry name" value="LIPOPROTEIN YIAD-RELATED"/>
    <property type="match status" value="1"/>
</dbReference>
<dbReference type="EMBL" id="CP000554">
    <property type="protein sequence ID" value="ABM77995.1"/>
    <property type="molecule type" value="Genomic_DNA"/>
</dbReference>
<keyword evidence="2 4" id="KW-0472">Membrane</keyword>
<name>A2C935_PROM3</name>
<evidence type="ECO:0000256" key="3">
    <source>
        <dbReference type="ARBA" id="ARBA00023237"/>
    </source>
</evidence>
<dbReference type="AlphaFoldDB" id="A2C935"/>
<dbReference type="PANTHER" id="PTHR30329">
    <property type="entry name" value="STATOR ELEMENT OF FLAGELLAR MOTOR COMPLEX"/>
    <property type="match status" value="1"/>
</dbReference>
<evidence type="ECO:0000259" key="5">
    <source>
        <dbReference type="PROSITE" id="PS51123"/>
    </source>
</evidence>
<accession>A2C935</accession>
<dbReference type="Proteomes" id="UP000002274">
    <property type="component" value="Chromosome"/>
</dbReference>
<feature type="domain" description="OmpA-like" evidence="5">
    <location>
        <begin position="128"/>
        <end position="252"/>
    </location>
</feature>
<proteinExistence type="predicted"/>
<comment type="subcellular location">
    <subcellularLocation>
        <location evidence="1">Cell outer membrane</location>
    </subcellularLocation>
</comment>
<dbReference type="PROSITE" id="PS51123">
    <property type="entry name" value="OMPA_2"/>
    <property type="match status" value="1"/>
</dbReference>
<evidence type="ECO:0000313" key="6">
    <source>
        <dbReference type="EMBL" id="ABM77995.1"/>
    </source>
</evidence>
<gene>
    <name evidence="6" type="ordered locus">P9303_12471</name>
</gene>
<keyword evidence="3" id="KW-0998">Cell outer membrane</keyword>
<dbReference type="InterPro" id="IPR006665">
    <property type="entry name" value="OmpA-like"/>
</dbReference>
<dbReference type="GO" id="GO:0009279">
    <property type="term" value="C:cell outer membrane"/>
    <property type="evidence" value="ECO:0007669"/>
    <property type="project" value="UniProtKB-SubCell"/>
</dbReference>
<dbReference type="Gene3D" id="3.30.1330.60">
    <property type="entry name" value="OmpA-like domain"/>
    <property type="match status" value="1"/>
</dbReference>
<dbReference type="STRING" id="59922.P9303_12471"/>
<reference evidence="6 7" key="1">
    <citation type="journal article" date="2007" name="PLoS Genet.">
        <title>Patterns and implications of gene gain and loss in the evolution of Prochlorococcus.</title>
        <authorList>
            <person name="Kettler G.C."/>
            <person name="Martiny A.C."/>
            <person name="Huang K."/>
            <person name="Zucker J."/>
            <person name="Coleman M.L."/>
            <person name="Rodrigue S."/>
            <person name="Chen F."/>
            <person name="Lapidus A."/>
            <person name="Ferriera S."/>
            <person name="Johnson J."/>
            <person name="Steglich C."/>
            <person name="Church G.M."/>
            <person name="Richardson P."/>
            <person name="Chisholm S.W."/>
        </authorList>
    </citation>
    <scope>NUCLEOTIDE SEQUENCE [LARGE SCALE GENOMIC DNA]</scope>
    <source>
        <strain evidence="6 7">MIT 9303</strain>
    </source>
</reference>
<evidence type="ECO:0000256" key="4">
    <source>
        <dbReference type="PROSITE-ProRule" id="PRU00473"/>
    </source>
</evidence>
<protein>
    <recommendedName>
        <fullName evidence="5">OmpA-like domain-containing protein</fullName>
    </recommendedName>
</protein>
<evidence type="ECO:0000256" key="1">
    <source>
        <dbReference type="ARBA" id="ARBA00004442"/>
    </source>
</evidence>
<dbReference type="HOGENOM" id="CLU_016890_10_1_3"/>
<dbReference type="InterPro" id="IPR006664">
    <property type="entry name" value="OMP_bac"/>
</dbReference>
<dbReference type="InterPro" id="IPR050330">
    <property type="entry name" value="Bact_OuterMem_StrucFunc"/>
</dbReference>
<dbReference type="PRINTS" id="PR01021">
    <property type="entry name" value="OMPADOMAIN"/>
</dbReference>
<dbReference type="KEGG" id="pmf:P9303_12471"/>
<dbReference type="SUPFAM" id="SSF103088">
    <property type="entry name" value="OmpA-like"/>
    <property type="match status" value="1"/>
</dbReference>
<dbReference type="Pfam" id="PF00691">
    <property type="entry name" value="OmpA"/>
    <property type="match status" value="1"/>
</dbReference>
<sequence length="252" mass="28627">MFGQSSLHLQTILKRYLYTFLASLQSRMSKSQNNSMNKTNLQHTNNIKWAFNTLLLVSFLLPHYLRANQDNRGTELIDQGAKEIDLIQRPIEHKFSILDLDYQIQGLDYSMKDLTYSINDLNITTKQENEVLIELAADVLFDFDKANLKPSAVASLETVAKRIRETSQGDVRVEGHTDSKGSNEYNQTLSEKRAISVRDWFVSDGGLSNVQFVTKGFGELKPVVSNTTEKGGDNPIGRQRNRRVEIIIKTVD</sequence>
<dbReference type="InterPro" id="IPR036737">
    <property type="entry name" value="OmpA-like_sf"/>
</dbReference>
<evidence type="ECO:0000256" key="2">
    <source>
        <dbReference type="ARBA" id="ARBA00023136"/>
    </source>
</evidence>
<evidence type="ECO:0000313" key="7">
    <source>
        <dbReference type="Proteomes" id="UP000002274"/>
    </source>
</evidence>